<protein>
    <submittedName>
        <fullName evidence="2">Uncharacterized protein</fullName>
    </submittedName>
</protein>
<gene>
    <name evidence="2" type="ORF">CYR32_07120</name>
</gene>
<feature type="region of interest" description="Disordered" evidence="1">
    <location>
        <begin position="62"/>
        <end position="84"/>
    </location>
</feature>
<dbReference type="Proteomes" id="UP000234503">
    <property type="component" value="Unassembled WGS sequence"/>
</dbReference>
<evidence type="ECO:0000313" key="3">
    <source>
        <dbReference type="Proteomes" id="UP000234503"/>
    </source>
</evidence>
<evidence type="ECO:0000313" key="2">
    <source>
        <dbReference type="EMBL" id="PLR37575.1"/>
    </source>
</evidence>
<evidence type="ECO:0000256" key="1">
    <source>
        <dbReference type="SAM" id="MobiDB-lite"/>
    </source>
</evidence>
<organism evidence="2 3">
    <name type="scientific">Chimaeribacter coloradensis</name>
    <dbReference type="NCBI Taxonomy" id="2060068"/>
    <lineage>
        <taxon>Bacteria</taxon>
        <taxon>Pseudomonadati</taxon>
        <taxon>Pseudomonadota</taxon>
        <taxon>Gammaproteobacteria</taxon>
        <taxon>Enterobacterales</taxon>
        <taxon>Yersiniaceae</taxon>
        <taxon>Chimaeribacter</taxon>
    </lineage>
</organism>
<dbReference type="EMBL" id="PJZH01000004">
    <property type="protein sequence ID" value="PLR37575.1"/>
    <property type="molecule type" value="Genomic_DNA"/>
</dbReference>
<accession>A0A2N5E7W9</accession>
<dbReference type="AlphaFoldDB" id="A0A2N5E7W9"/>
<name>A0A2N5E7W9_9GAMM</name>
<keyword evidence="3" id="KW-1185">Reference proteome</keyword>
<proteinExistence type="predicted"/>
<reference evidence="2 3" key="1">
    <citation type="submission" date="2017-12" db="EMBL/GenBank/DDBJ databases">
        <title>Characterization of six clinical isolates of Enterochimera gen. nov., a novel genus of the Yersiniaciae family and the three species Enterochimera arupensis sp. nov., Enterochimera coloradensis sp. nov, and Enterochimera californica sp. nov.</title>
        <authorList>
            <person name="Rossi A."/>
            <person name="Fisher M."/>
        </authorList>
    </citation>
    <scope>NUCLEOTIDE SEQUENCE [LARGE SCALE GENOMIC DNA]</scope>
    <source>
        <strain evidence="3">2016-Iso4</strain>
    </source>
</reference>
<sequence length="84" mass="9552">MLLRSPDTMLVSISASQHLSISASQHLSISASQHLSIPASQHPSILVSQYPGMPERYNRKSFHLSFSMRQPRKRRAPEKVHFLE</sequence>
<comment type="caution">
    <text evidence="2">The sequence shown here is derived from an EMBL/GenBank/DDBJ whole genome shotgun (WGS) entry which is preliminary data.</text>
</comment>